<dbReference type="EMBL" id="CP003119">
    <property type="protein sequence ID" value="AFA74240.1"/>
    <property type="molecule type" value="Genomic_DNA"/>
</dbReference>
<dbReference type="KEGG" id="gpo:GPOL_c32260"/>
<reference evidence="1 2" key="1">
    <citation type="journal article" date="2012" name="Appl. Environ. Microbiol.">
        <title>Involvement of two latex-clearing proteins during rubber degradation and insights into the subsequent degradation pathway revealed by the genome sequence of Gordonia polyisoprenivorans strain VH2.</title>
        <authorList>
            <person name="Hiessl S."/>
            <person name="Schuldes J."/>
            <person name="Thurmer A."/>
            <person name="Halbsguth T."/>
            <person name="Broker D."/>
            <person name="Angelov A."/>
            <person name="Liebl W."/>
            <person name="Daniel R."/>
            <person name="Steinbuchel A."/>
        </authorList>
    </citation>
    <scope>NUCLEOTIDE SEQUENCE [LARGE SCALE GENOMIC DNA]</scope>
    <source>
        <strain evidence="2">DSM 44266 / VH2</strain>
    </source>
</reference>
<keyword evidence="2" id="KW-1185">Reference proteome</keyword>
<proteinExistence type="predicted"/>
<organism evidence="1 2">
    <name type="scientific">Gordonia polyisoprenivorans (strain DSM 44266 / VH2)</name>
    <dbReference type="NCBI Taxonomy" id="1112204"/>
    <lineage>
        <taxon>Bacteria</taxon>
        <taxon>Bacillati</taxon>
        <taxon>Actinomycetota</taxon>
        <taxon>Actinomycetes</taxon>
        <taxon>Mycobacteriales</taxon>
        <taxon>Gordoniaceae</taxon>
        <taxon>Gordonia</taxon>
    </lineage>
</organism>
<sequence>MTNQQTEFIERVAEARRREAAAALGIDPDTNQRTTTVLDPLALARQRAEEYLADDDLDGNSTADVVASLSLLSIAESLAKIAEGTR</sequence>
<evidence type="ECO:0000313" key="2">
    <source>
        <dbReference type="Proteomes" id="UP000009154"/>
    </source>
</evidence>
<dbReference type="HOGENOM" id="CLU_2493532_0_0_11"/>
<accession>H6MXC2</accession>
<dbReference type="AlphaFoldDB" id="H6MXC2"/>
<name>H6MXC2_GORPV</name>
<evidence type="ECO:0000313" key="1">
    <source>
        <dbReference type="EMBL" id="AFA74240.1"/>
    </source>
</evidence>
<gene>
    <name evidence="1" type="ordered locus">GPOL_c32260</name>
</gene>
<dbReference type="RefSeq" id="WP_014360700.1">
    <property type="nucleotide sequence ID" value="NC_016906.1"/>
</dbReference>
<protein>
    <submittedName>
        <fullName evidence="1">Uncharacterized protein</fullName>
    </submittedName>
</protein>
<dbReference type="Proteomes" id="UP000009154">
    <property type="component" value="Chromosome"/>
</dbReference>
<dbReference type="GeneID" id="90160254"/>